<keyword evidence="1" id="KW-1133">Transmembrane helix</keyword>
<feature type="transmembrane region" description="Helical" evidence="1">
    <location>
        <begin position="35"/>
        <end position="55"/>
    </location>
</feature>
<evidence type="ECO:0000256" key="1">
    <source>
        <dbReference type="SAM" id="Phobius"/>
    </source>
</evidence>
<name>A0A7W7ZIR8_9BACT</name>
<keyword evidence="1" id="KW-0472">Membrane</keyword>
<dbReference type="EMBL" id="JACHIP010000014">
    <property type="protein sequence ID" value="MBB5060508.1"/>
    <property type="molecule type" value="Genomic_DNA"/>
</dbReference>
<proteinExistence type="predicted"/>
<reference evidence="2 3" key="1">
    <citation type="submission" date="2020-08" db="EMBL/GenBank/DDBJ databases">
        <title>Genomic Encyclopedia of Type Strains, Phase IV (KMG-V): Genome sequencing to study the core and pangenomes of soil and plant-associated prokaryotes.</title>
        <authorList>
            <person name="Whitman W."/>
        </authorList>
    </citation>
    <scope>NUCLEOTIDE SEQUENCE [LARGE SCALE GENOMIC DNA]</scope>
    <source>
        <strain evidence="2 3">M8UP14</strain>
    </source>
</reference>
<accession>A0A7W7ZIR8</accession>
<keyword evidence="3" id="KW-1185">Reference proteome</keyword>
<comment type="caution">
    <text evidence="2">The sequence shown here is derived from an EMBL/GenBank/DDBJ whole genome shotgun (WGS) entry which is preliminary data.</text>
</comment>
<gene>
    <name evidence="2" type="ORF">HDF16_005244</name>
</gene>
<protein>
    <submittedName>
        <fullName evidence="2">Uncharacterized protein</fullName>
    </submittedName>
</protein>
<dbReference type="Proteomes" id="UP000540989">
    <property type="component" value="Unassembled WGS sequence"/>
</dbReference>
<evidence type="ECO:0000313" key="3">
    <source>
        <dbReference type="Proteomes" id="UP000540989"/>
    </source>
</evidence>
<organism evidence="2 3">
    <name type="scientific">Granulicella aggregans</name>
    <dbReference type="NCBI Taxonomy" id="474949"/>
    <lineage>
        <taxon>Bacteria</taxon>
        <taxon>Pseudomonadati</taxon>
        <taxon>Acidobacteriota</taxon>
        <taxon>Terriglobia</taxon>
        <taxon>Terriglobales</taxon>
        <taxon>Acidobacteriaceae</taxon>
        <taxon>Granulicella</taxon>
    </lineage>
</organism>
<evidence type="ECO:0000313" key="2">
    <source>
        <dbReference type="EMBL" id="MBB5060508.1"/>
    </source>
</evidence>
<keyword evidence="1" id="KW-0812">Transmembrane</keyword>
<dbReference type="AlphaFoldDB" id="A0A7W7ZIR8"/>
<sequence>MLQTFLCFRLATFFSFSSRRQSEQLARSKLRKRLLTLALALAGLGAFSKIIIAIYRNIT</sequence>